<protein>
    <recommendedName>
        <fullName evidence="6">Inositolphosphotransferase Aur1/Ipt1 domain-containing protein</fullName>
    </recommendedName>
</protein>
<sequence length="322" mass="35929">MKRSPLKKFVPVIVVVLALTLYGTVNPFRMEHMALIALFVVLTVASRATRDLAVALVPAAIFGLVYDLLRLFAGRSYDAVVVEPIYRIEQAMFGWMTPQPGDLGPVDFFREHHHILIDIFAGLFYSTHVPSVVLFGIYLWWRTWRDDGQEESRLHKFMWGYLVFNVLGFLVWILMPVAPPWYVEQYGFAPPGEPILGDPAGLGRVDVWLGYPHFASIYEQGTYVFGALPSLHVAPSIWIALWARKTAIKVAAYSYAGAMCFFAVYLGHHYVIDVIAGGALAAGVYVALAHTRLGQWPDRAAATIRESFADILSPQPQEAAGE</sequence>
<dbReference type="OrthoDB" id="629685at2"/>
<evidence type="ECO:0000256" key="4">
    <source>
        <dbReference type="ARBA" id="ARBA00023136"/>
    </source>
</evidence>
<name>A0A4Y6PT09_PERCE</name>
<evidence type="ECO:0000256" key="5">
    <source>
        <dbReference type="SAM" id="Phobius"/>
    </source>
</evidence>
<evidence type="ECO:0000256" key="2">
    <source>
        <dbReference type="ARBA" id="ARBA00022692"/>
    </source>
</evidence>
<feature type="transmembrane region" description="Helical" evidence="5">
    <location>
        <begin position="54"/>
        <end position="73"/>
    </location>
</feature>
<dbReference type="Proteomes" id="UP000315995">
    <property type="component" value="Chromosome"/>
</dbReference>
<evidence type="ECO:0000259" key="6">
    <source>
        <dbReference type="Pfam" id="PF14378"/>
    </source>
</evidence>
<dbReference type="InterPro" id="IPR026841">
    <property type="entry name" value="Aur1/Ipt1"/>
</dbReference>
<evidence type="ECO:0000313" key="7">
    <source>
        <dbReference type="EMBL" id="QDG50905.1"/>
    </source>
</evidence>
<feature type="transmembrane region" description="Helical" evidence="5">
    <location>
        <begin position="162"/>
        <end position="182"/>
    </location>
</feature>
<dbReference type="EMBL" id="CP041186">
    <property type="protein sequence ID" value="QDG50905.1"/>
    <property type="molecule type" value="Genomic_DNA"/>
</dbReference>
<organism evidence="7 8">
    <name type="scientific">Persicimonas caeni</name>
    <dbReference type="NCBI Taxonomy" id="2292766"/>
    <lineage>
        <taxon>Bacteria</taxon>
        <taxon>Deltaproteobacteria</taxon>
        <taxon>Bradymonadales</taxon>
        <taxon>Bradymonadaceae</taxon>
        <taxon>Persicimonas</taxon>
    </lineage>
</organism>
<keyword evidence="4 5" id="KW-0472">Membrane</keyword>
<feature type="domain" description="Inositolphosphotransferase Aur1/Ipt1" evidence="6">
    <location>
        <begin position="113"/>
        <end position="286"/>
    </location>
</feature>
<comment type="subcellular location">
    <subcellularLocation>
        <location evidence="1">Membrane</location>
        <topology evidence="1">Multi-pass membrane protein</topology>
    </subcellularLocation>
</comment>
<evidence type="ECO:0000256" key="3">
    <source>
        <dbReference type="ARBA" id="ARBA00022989"/>
    </source>
</evidence>
<feature type="transmembrane region" description="Helical" evidence="5">
    <location>
        <begin position="250"/>
        <end position="268"/>
    </location>
</feature>
<accession>A0A5B8Y7U8</accession>
<evidence type="ECO:0000313" key="8">
    <source>
        <dbReference type="Proteomes" id="UP000315995"/>
    </source>
</evidence>
<dbReference type="AlphaFoldDB" id="A0A4Y6PT09"/>
<keyword evidence="2 5" id="KW-0812">Transmembrane</keyword>
<dbReference type="PANTHER" id="PTHR31310">
    <property type="match status" value="1"/>
</dbReference>
<dbReference type="PANTHER" id="PTHR31310:SF7">
    <property type="entry name" value="PA-PHOSPHATASE RELATED-FAMILY PROTEIN DDB_G0268928"/>
    <property type="match status" value="1"/>
</dbReference>
<evidence type="ECO:0000256" key="1">
    <source>
        <dbReference type="ARBA" id="ARBA00004141"/>
    </source>
</evidence>
<proteinExistence type="predicted"/>
<dbReference type="GO" id="GO:0016020">
    <property type="term" value="C:membrane"/>
    <property type="evidence" value="ECO:0007669"/>
    <property type="project" value="UniProtKB-SubCell"/>
</dbReference>
<dbReference type="Gene3D" id="1.20.144.10">
    <property type="entry name" value="Phosphatidic acid phosphatase type 2/haloperoxidase"/>
    <property type="match status" value="1"/>
</dbReference>
<accession>A0A4Y6PT09</accession>
<dbReference type="RefSeq" id="WP_141197395.1">
    <property type="nucleotide sequence ID" value="NZ_CP041186.1"/>
</dbReference>
<reference evidence="7 8" key="1">
    <citation type="submission" date="2019-06" db="EMBL/GenBank/DDBJ databases">
        <title>Persicimonas caeni gen. nov., sp. nov., a predatory bacterium isolated from solar saltern.</title>
        <authorList>
            <person name="Wang S."/>
        </authorList>
    </citation>
    <scope>NUCLEOTIDE SEQUENCE [LARGE SCALE GENOMIC DNA]</scope>
    <source>
        <strain evidence="7 8">YN101</strain>
    </source>
</reference>
<feature type="transmembrane region" description="Helical" evidence="5">
    <location>
        <begin position="223"/>
        <end position="243"/>
    </location>
</feature>
<feature type="transmembrane region" description="Helical" evidence="5">
    <location>
        <begin position="33"/>
        <end position="49"/>
    </location>
</feature>
<keyword evidence="8" id="KW-1185">Reference proteome</keyword>
<dbReference type="InterPro" id="IPR052185">
    <property type="entry name" value="IPC_Synthase-Related"/>
</dbReference>
<dbReference type="Pfam" id="PF14378">
    <property type="entry name" value="PAP2_3"/>
    <property type="match status" value="1"/>
</dbReference>
<keyword evidence="3 5" id="KW-1133">Transmembrane helix</keyword>
<feature type="transmembrane region" description="Helical" evidence="5">
    <location>
        <begin position="115"/>
        <end position="141"/>
    </location>
</feature>
<gene>
    <name evidence="7" type="ORF">FIV42_09215</name>
</gene>